<dbReference type="OMA" id="ICKNAKR"/>
<dbReference type="EMBL" id="CAJJDM010000036">
    <property type="protein sequence ID" value="CAD8065479.1"/>
    <property type="molecule type" value="Genomic_DNA"/>
</dbReference>
<dbReference type="Proteomes" id="UP000688137">
    <property type="component" value="Unassembled WGS sequence"/>
</dbReference>
<feature type="compositionally biased region" description="Polar residues" evidence="1">
    <location>
        <begin position="90"/>
        <end position="114"/>
    </location>
</feature>
<proteinExistence type="predicted"/>
<accession>A0A8S1LF26</accession>
<gene>
    <name evidence="2" type="ORF">PPRIM_AZ9-3.1.T0370292</name>
</gene>
<reference evidence="2" key="1">
    <citation type="submission" date="2021-01" db="EMBL/GenBank/DDBJ databases">
        <authorList>
            <consortium name="Genoscope - CEA"/>
            <person name="William W."/>
        </authorList>
    </citation>
    <scope>NUCLEOTIDE SEQUENCE</scope>
</reference>
<feature type="region of interest" description="Disordered" evidence="1">
    <location>
        <begin position="67"/>
        <end position="114"/>
    </location>
</feature>
<dbReference type="AlphaFoldDB" id="A0A8S1LF26"/>
<evidence type="ECO:0000313" key="3">
    <source>
        <dbReference type="Proteomes" id="UP000688137"/>
    </source>
</evidence>
<name>A0A8S1LF26_PARPR</name>
<organism evidence="2 3">
    <name type="scientific">Paramecium primaurelia</name>
    <dbReference type="NCBI Taxonomy" id="5886"/>
    <lineage>
        <taxon>Eukaryota</taxon>
        <taxon>Sar</taxon>
        <taxon>Alveolata</taxon>
        <taxon>Ciliophora</taxon>
        <taxon>Intramacronucleata</taxon>
        <taxon>Oligohymenophorea</taxon>
        <taxon>Peniculida</taxon>
        <taxon>Parameciidae</taxon>
        <taxon>Paramecium</taxon>
    </lineage>
</organism>
<comment type="caution">
    <text evidence="2">The sequence shown here is derived from an EMBL/GenBank/DDBJ whole genome shotgun (WGS) entry which is preliminary data.</text>
</comment>
<sequence>MSYDISQQFIEFRKQIMNKTLTTPATNTSKIQTISTPSKKQEFSVDILKSSICKNVKRLKVKSAISNIPLSPHKQKAQSPIKKQPFKSPQRLNQNEPIRSPNKQIYNSTSKSQQSQLNTFQLPQTYRQSDYIDQQSQIKLYSSKYQKIMNEEQGLYYSQLQTKLDQLSQIIGNQDDRQRNLFEIDNMINQSKQINAKSRVQKHLDSLQFESKALQSDLNTIKTKISRFSDFTDN</sequence>
<evidence type="ECO:0000313" key="2">
    <source>
        <dbReference type="EMBL" id="CAD8065479.1"/>
    </source>
</evidence>
<protein>
    <submittedName>
        <fullName evidence="2">Uncharacterized protein</fullName>
    </submittedName>
</protein>
<keyword evidence="3" id="KW-1185">Reference proteome</keyword>
<evidence type="ECO:0000256" key="1">
    <source>
        <dbReference type="SAM" id="MobiDB-lite"/>
    </source>
</evidence>